<dbReference type="EMBL" id="WSZM01000008">
    <property type="protein sequence ID" value="KAF4047003.1"/>
    <property type="molecule type" value="Genomic_DNA"/>
</dbReference>
<comment type="caution">
    <text evidence="2">The sequence shown here is derived from an EMBL/GenBank/DDBJ whole genome shotgun (WGS) entry which is preliminary data.</text>
</comment>
<feature type="chain" id="PRO_5032451626" description="Secreted RxLR effector peptide protein" evidence="1">
    <location>
        <begin position="22"/>
        <end position="91"/>
    </location>
</feature>
<evidence type="ECO:0008006" key="4">
    <source>
        <dbReference type="Google" id="ProtNLM"/>
    </source>
</evidence>
<dbReference type="Proteomes" id="UP000602510">
    <property type="component" value="Unassembled WGS sequence"/>
</dbReference>
<proteinExistence type="predicted"/>
<evidence type="ECO:0000313" key="2">
    <source>
        <dbReference type="EMBL" id="KAF4047003.1"/>
    </source>
</evidence>
<evidence type="ECO:0000256" key="1">
    <source>
        <dbReference type="SAM" id="SignalP"/>
    </source>
</evidence>
<reference evidence="2" key="1">
    <citation type="submission" date="2020-04" db="EMBL/GenBank/DDBJ databases">
        <title>Hybrid Assembly of Korean Phytophthora infestans isolates.</title>
        <authorList>
            <person name="Prokchorchik M."/>
            <person name="Lee Y."/>
            <person name="Seo J."/>
            <person name="Cho J.-H."/>
            <person name="Park Y.-E."/>
            <person name="Jang D.-C."/>
            <person name="Im J.-S."/>
            <person name="Choi J.-G."/>
            <person name="Park H.-J."/>
            <person name="Lee G.-B."/>
            <person name="Lee Y.-G."/>
            <person name="Hong S.-Y."/>
            <person name="Cho K."/>
            <person name="Sohn K.H."/>
        </authorList>
    </citation>
    <scope>NUCLEOTIDE SEQUENCE</scope>
    <source>
        <strain evidence="2">KR_1_A1</strain>
    </source>
</reference>
<dbReference type="AlphaFoldDB" id="A0A833TCA7"/>
<keyword evidence="1" id="KW-0732">Signal</keyword>
<name>A0A833TCA7_PHYIN</name>
<protein>
    <recommendedName>
        <fullName evidence="4">Secreted RxLR effector peptide protein</fullName>
    </recommendedName>
</protein>
<sequence>MFKHALVAVLIQASFTYQAAGHGNIFEPNPQGADEAHRFYYGGPAGSFAMPELVGKYSYGEYYKGGDSWFTKNNVDSVKDFVKHHCRLTAM</sequence>
<gene>
    <name evidence="2" type="ORF">GN244_ATG00528</name>
</gene>
<organism evidence="2 3">
    <name type="scientific">Phytophthora infestans</name>
    <name type="common">Potato late blight agent</name>
    <name type="synonym">Botrytis infestans</name>
    <dbReference type="NCBI Taxonomy" id="4787"/>
    <lineage>
        <taxon>Eukaryota</taxon>
        <taxon>Sar</taxon>
        <taxon>Stramenopiles</taxon>
        <taxon>Oomycota</taxon>
        <taxon>Peronosporomycetes</taxon>
        <taxon>Peronosporales</taxon>
        <taxon>Peronosporaceae</taxon>
        <taxon>Phytophthora</taxon>
    </lineage>
</organism>
<feature type="signal peptide" evidence="1">
    <location>
        <begin position="1"/>
        <end position="21"/>
    </location>
</feature>
<keyword evidence="3" id="KW-1185">Reference proteome</keyword>
<accession>A0A833TCA7</accession>
<evidence type="ECO:0000313" key="3">
    <source>
        <dbReference type="Proteomes" id="UP000602510"/>
    </source>
</evidence>